<dbReference type="KEGG" id="aot:AcetOri_orf01680"/>
<dbReference type="AlphaFoldDB" id="A0A2Z5ZFV7"/>
<evidence type="ECO:0000313" key="1">
    <source>
        <dbReference type="EMBL" id="BBC79471.1"/>
    </source>
</evidence>
<accession>A0A2Z5ZFV7</accession>
<gene>
    <name evidence="1" type="ORF">AcetOrient_orf01680</name>
</gene>
<sequence>MRFFLLSLFYTVKTQRAHTCTNSNLPVLKSKREQPHDTQAL</sequence>
<organism evidence="1 2">
    <name type="scientific">Acetobacter orientalis</name>
    <dbReference type="NCBI Taxonomy" id="146474"/>
    <lineage>
        <taxon>Bacteria</taxon>
        <taxon>Pseudomonadati</taxon>
        <taxon>Pseudomonadota</taxon>
        <taxon>Alphaproteobacteria</taxon>
        <taxon>Acetobacterales</taxon>
        <taxon>Acetobacteraceae</taxon>
        <taxon>Acetobacter</taxon>
    </lineage>
</organism>
<name>A0A2Z5ZFV7_9PROT</name>
<dbReference type="Proteomes" id="UP000270034">
    <property type="component" value="Chromosome"/>
</dbReference>
<protein>
    <submittedName>
        <fullName evidence="1">Monocarboxylate transporter 4</fullName>
    </submittedName>
</protein>
<proteinExistence type="predicted"/>
<dbReference type="EMBL" id="AP018515">
    <property type="protein sequence ID" value="BBC79471.1"/>
    <property type="molecule type" value="Genomic_DNA"/>
</dbReference>
<reference evidence="1 2" key="1">
    <citation type="submission" date="2018-02" db="EMBL/GenBank/DDBJ databases">
        <title>Acetobacter orientalis genome.</title>
        <authorList>
            <person name="Nakashima N."/>
            <person name="Tamura T."/>
        </authorList>
    </citation>
    <scope>NUCLEOTIDE SEQUENCE [LARGE SCALE GENOMIC DNA]</scope>
    <source>
        <strain evidence="1 2">FAN1</strain>
    </source>
</reference>
<evidence type="ECO:0000313" key="2">
    <source>
        <dbReference type="Proteomes" id="UP000270034"/>
    </source>
</evidence>